<feature type="region of interest" description="Disordered" evidence="1">
    <location>
        <begin position="43"/>
        <end position="116"/>
    </location>
</feature>
<evidence type="ECO:0000256" key="2">
    <source>
        <dbReference type="SAM" id="SignalP"/>
    </source>
</evidence>
<accession>A0A7Y6QCD3</accession>
<feature type="compositionally biased region" description="Gly residues" evidence="1">
    <location>
        <begin position="49"/>
        <end position="80"/>
    </location>
</feature>
<name>A0A7Y6QCD3_9HYPH</name>
<dbReference type="Proteomes" id="UP000520198">
    <property type="component" value="Unassembled WGS sequence"/>
</dbReference>
<evidence type="ECO:0000313" key="3">
    <source>
        <dbReference type="EMBL" id="NVD43016.1"/>
    </source>
</evidence>
<dbReference type="RefSeq" id="WP_176356359.1">
    <property type="nucleotide sequence ID" value="NZ_JABWDU010000012.1"/>
</dbReference>
<feature type="signal peptide" evidence="2">
    <location>
        <begin position="1"/>
        <end position="22"/>
    </location>
</feature>
<keyword evidence="2" id="KW-0732">Signal</keyword>
<organism evidence="3 4">
    <name type="scientific">Ensifer oleiphilus</name>
    <dbReference type="NCBI Taxonomy" id="2742698"/>
    <lineage>
        <taxon>Bacteria</taxon>
        <taxon>Pseudomonadati</taxon>
        <taxon>Pseudomonadota</taxon>
        <taxon>Alphaproteobacteria</taxon>
        <taxon>Hyphomicrobiales</taxon>
        <taxon>Rhizobiaceae</taxon>
        <taxon>Sinorhizobium/Ensifer group</taxon>
        <taxon>Ensifer</taxon>
    </lineage>
</organism>
<evidence type="ECO:0000313" key="4">
    <source>
        <dbReference type="Proteomes" id="UP000520198"/>
    </source>
</evidence>
<feature type="chain" id="PRO_5031256806" description="Glycine-rich cell wall protein" evidence="2">
    <location>
        <begin position="23"/>
        <end position="156"/>
    </location>
</feature>
<evidence type="ECO:0000256" key="1">
    <source>
        <dbReference type="SAM" id="MobiDB-lite"/>
    </source>
</evidence>
<gene>
    <name evidence="3" type="ORF">HT585_29550</name>
</gene>
<keyword evidence="4" id="KW-1185">Reference proteome</keyword>
<proteinExistence type="predicted"/>
<comment type="caution">
    <text evidence="3">The sequence shown here is derived from an EMBL/GenBank/DDBJ whole genome shotgun (WGS) entry which is preliminary data.</text>
</comment>
<sequence length="156" mass="15775">MHTRRKFLAAFCSTAVCLSAVAFPYTLDPGGQRLQLVPQEAFAKSGDNNGNGGGNGNSGGNGNGGGNGGGNSGGNGGGKSGNEKSSGGNARGSSTGAGDGGAALGRDTTRIGVRHADGMSEEIRDGRYIMKDARGRMIINRRATLADMKRIKSLTQ</sequence>
<protein>
    <recommendedName>
        <fullName evidence="5">Glycine-rich cell wall protein</fullName>
    </recommendedName>
</protein>
<dbReference type="EMBL" id="JABWDU010000012">
    <property type="protein sequence ID" value="NVD43016.1"/>
    <property type="molecule type" value="Genomic_DNA"/>
</dbReference>
<dbReference type="AlphaFoldDB" id="A0A7Y6QCD3"/>
<feature type="compositionally biased region" description="Low complexity" evidence="1">
    <location>
        <begin position="83"/>
        <end position="94"/>
    </location>
</feature>
<evidence type="ECO:0008006" key="5">
    <source>
        <dbReference type="Google" id="ProtNLM"/>
    </source>
</evidence>
<reference evidence="3 4" key="1">
    <citation type="submission" date="2020-06" db="EMBL/GenBank/DDBJ databases">
        <authorList>
            <person name="Grouzdev D.S."/>
        </authorList>
    </citation>
    <scope>NUCLEOTIDE SEQUENCE [LARGE SCALE GENOMIC DNA]</scope>
    <source>
        <strain evidence="3 4">HO-A22</strain>
    </source>
</reference>